<proteinExistence type="predicted"/>
<dbReference type="Proteomes" id="UP001283361">
    <property type="component" value="Unassembled WGS sequence"/>
</dbReference>
<protein>
    <submittedName>
        <fullName evidence="1">Uncharacterized protein</fullName>
    </submittedName>
</protein>
<comment type="caution">
    <text evidence="1">The sequence shown here is derived from an EMBL/GenBank/DDBJ whole genome shotgun (WGS) entry which is preliminary data.</text>
</comment>
<evidence type="ECO:0000313" key="1">
    <source>
        <dbReference type="EMBL" id="KAK3797717.1"/>
    </source>
</evidence>
<gene>
    <name evidence="1" type="ORF">RRG08_054734</name>
</gene>
<organism evidence="1 2">
    <name type="scientific">Elysia crispata</name>
    <name type="common">lettuce slug</name>
    <dbReference type="NCBI Taxonomy" id="231223"/>
    <lineage>
        <taxon>Eukaryota</taxon>
        <taxon>Metazoa</taxon>
        <taxon>Spiralia</taxon>
        <taxon>Lophotrochozoa</taxon>
        <taxon>Mollusca</taxon>
        <taxon>Gastropoda</taxon>
        <taxon>Heterobranchia</taxon>
        <taxon>Euthyneura</taxon>
        <taxon>Panpulmonata</taxon>
        <taxon>Sacoglossa</taxon>
        <taxon>Placobranchoidea</taxon>
        <taxon>Plakobranchidae</taxon>
        <taxon>Elysia</taxon>
    </lineage>
</organism>
<evidence type="ECO:0000313" key="2">
    <source>
        <dbReference type="Proteomes" id="UP001283361"/>
    </source>
</evidence>
<accession>A0AAE1E8C8</accession>
<keyword evidence="2" id="KW-1185">Reference proteome</keyword>
<dbReference type="AlphaFoldDB" id="A0AAE1E8C8"/>
<reference evidence="1" key="1">
    <citation type="journal article" date="2023" name="G3 (Bethesda)">
        <title>A reference genome for the long-term kleptoplast-retaining sea slug Elysia crispata morphotype clarki.</title>
        <authorList>
            <person name="Eastman K.E."/>
            <person name="Pendleton A.L."/>
            <person name="Shaikh M.A."/>
            <person name="Suttiyut T."/>
            <person name="Ogas R."/>
            <person name="Tomko P."/>
            <person name="Gavelis G."/>
            <person name="Widhalm J.R."/>
            <person name="Wisecaver J.H."/>
        </authorList>
    </citation>
    <scope>NUCLEOTIDE SEQUENCE</scope>
    <source>
        <strain evidence="1">ECLA1</strain>
    </source>
</reference>
<sequence length="73" mass="8481">MNRLFIARLRAAWRTEVSHATNLDLASEWFVTEQVSWSQVTTFTPAWAQRRLDLMLLYLGTYTPSLGVYETKA</sequence>
<dbReference type="EMBL" id="JAWDGP010000750">
    <property type="protein sequence ID" value="KAK3797717.1"/>
    <property type="molecule type" value="Genomic_DNA"/>
</dbReference>
<name>A0AAE1E8C8_9GAST</name>